<dbReference type="GeneID" id="11948241"/>
<feature type="region of interest" description="Disordered" evidence="1">
    <location>
        <begin position="1"/>
        <end position="21"/>
    </location>
</feature>
<accession>H9ABM6</accession>
<evidence type="ECO:0000313" key="3">
    <source>
        <dbReference type="Proteomes" id="UP000007571"/>
    </source>
</evidence>
<sequence length="131" mass="13956">MDSPAPCPLGQGGADVQPLRRRLPSVASDPLLSRRPGRGTLALAVHVPGYLACLRWRAGGQGPGALGRLRSLPGRLLTPERIAAGGGPFQHSRAASGFGPSARHDLLRWTTRLGRCGWLFGGHVLTRRALW</sequence>
<dbReference type="KEGG" id="vg:11948241"/>
<organism evidence="2 3">
    <name type="scientific">Halorubrum pleomorphic virus 2</name>
    <dbReference type="NCBI Taxonomy" id="1156719"/>
    <lineage>
        <taxon>Viruses</taxon>
        <taxon>Monodnaviria</taxon>
        <taxon>Trapavirae</taxon>
        <taxon>Saleviricota</taxon>
        <taxon>Huolimaviricetes</taxon>
        <taxon>Haloruvirales</taxon>
        <taxon>Pleolipoviridae</taxon>
        <taxon>Alphapleolipovirus</taxon>
        <taxon>Alphapleolipovirus thailandense</taxon>
    </lineage>
</organism>
<gene>
    <name evidence="2" type="primary">ORF12</name>
</gene>
<reference evidence="2 3" key="1">
    <citation type="journal article" date="2012" name="Nucleic Acids Res.">
        <title>Related haloarchaeal pleomorphic viruses contain different genome types.</title>
        <authorList>
            <person name="Sencilo A."/>
            <person name="Paulin L."/>
            <person name="Kellner S."/>
            <person name="Helm M."/>
            <person name="Roine E."/>
        </authorList>
    </citation>
    <scope>NUCLEOTIDE SEQUENCE [LARGE SCALE GENOMIC DNA]</scope>
</reference>
<evidence type="ECO:0000256" key="1">
    <source>
        <dbReference type="SAM" id="MobiDB-lite"/>
    </source>
</evidence>
<keyword evidence="3" id="KW-1185">Reference proteome</keyword>
<dbReference type="Proteomes" id="UP000007571">
    <property type="component" value="Segment"/>
</dbReference>
<dbReference type="RefSeq" id="YP_005454269.1">
    <property type="nucleotide sequence ID" value="NC_017087.1"/>
</dbReference>
<dbReference type="EMBL" id="JN882264">
    <property type="protein sequence ID" value="AFD03996.1"/>
    <property type="molecule type" value="Genomic_DNA"/>
</dbReference>
<name>H9ABM6_9VIRU</name>
<evidence type="ECO:0000313" key="2">
    <source>
        <dbReference type="EMBL" id="AFD03996.1"/>
    </source>
</evidence>
<proteinExistence type="predicted"/>
<protein>
    <submittedName>
        <fullName evidence="2">ORF12</fullName>
    </submittedName>
</protein>